<name>A0A1G8JJZ6_9GAMM</name>
<gene>
    <name evidence="2" type="ORF">SAMN04488540_10177</name>
</gene>
<dbReference type="Proteomes" id="UP000199527">
    <property type="component" value="Unassembled WGS sequence"/>
</dbReference>
<reference evidence="3" key="1">
    <citation type="submission" date="2016-10" db="EMBL/GenBank/DDBJ databases">
        <authorList>
            <person name="Varghese N."/>
            <person name="Submissions S."/>
        </authorList>
    </citation>
    <scope>NUCLEOTIDE SEQUENCE [LARGE SCALE GENOMIC DNA]</scope>
    <source>
        <strain evidence="3">DSM 23317</strain>
    </source>
</reference>
<dbReference type="EMBL" id="FNEM01000001">
    <property type="protein sequence ID" value="SDI31538.1"/>
    <property type="molecule type" value="Genomic_DNA"/>
</dbReference>
<evidence type="ECO:0000313" key="2">
    <source>
        <dbReference type="EMBL" id="SDI31538.1"/>
    </source>
</evidence>
<dbReference type="AlphaFoldDB" id="A0A1G8JJZ6"/>
<dbReference type="InterPro" id="IPR036388">
    <property type="entry name" value="WH-like_DNA-bd_sf"/>
</dbReference>
<organism evidence="2 3">
    <name type="scientific">Ferrimonas sediminum</name>
    <dbReference type="NCBI Taxonomy" id="718193"/>
    <lineage>
        <taxon>Bacteria</taxon>
        <taxon>Pseudomonadati</taxon>
        <taxon>Pseudomonadota</taxon>
        <taxon>Gammaproteobacteria</taxon>
        <taxon>Alteromonadales</taxon>
        <taxon>Ferrimonadaceae</taxon>
        <taxon>Ferrimonas</taxon>
    </lineage>
</organism>
<feature type="domain" description="HTH luxR-type" evidence="1">
    <location>
        <begin position="177"/>
        <end position="223"/>
    </location>
</feature>
<evidence type="ECO:0000313" key="3">
    <source>
        <dbReference type="Proteomes" id="UP000199527"/>
    </source>
</evidence>
<dbReference type="OrthoDB" id="6115007at2"/>
<dbReference type="GO" id="GO:0006355">
    <property type="term" value="P:regulation of DNA-templated transcription"/>
    <property type="evidence" value="ECO:0007669"/>
    <property type="project" value="InterPro"/>
</dbReference>
<protein>
    <submittedName>
        <fullName evidence="2">Regulatory protein, luxR family</fullName>
    </submittedName>
</protein>
<keyword evidence="3" id="KW-1185">Reference proteome</keyword>
<dbReference type="Gene3D" id="1.10.10.10">
    <property type="entry name" value="Winged helix-like DNA-binding domain superfamily/Winged helix DNA-binding domain"/>
    <property type="match status" value="1"/>
</dbReference>
<dbReference type="GO" id="GO:0003677">
    <property type="term" value="F:DNA binding"/>
    <property type="evidence" value="ECO:0007669"/>
    <property type="project" value="InterPro"/>
</dbReference>
<dbReference type="RefSeq" id="WP_090360012.1">
    <property type="nucleotide sequence ID" value="NZ_FNEM01000001.1"/>
</dbReference>
<dbReference type="SUPFAM" id="SSF46894">
    <property type="entry name" value="C-terminal effector domain of the bipartite response regulators"/>
    <property type="match status" value="1"/>
</dbReference>
<dbReference type="InterPro" id="IPR016032">
    <property type="entry name" value="Sig_transdc_resp-reg_C-effctor"/>
</dbReference>
<evidence type="ECO:0000259" key="1">
    <source>
        <dbReference type="Pfam" id="PF00196"/>
    </source>
</evidence>
<accession>A0A1G8JJZ6</accession>
<dbReference type="InterPro" id="IPR000792">
    <property type="entry name" value="Tscrpt_reg_LuxR_C"/>
</dbReference>
<dbReference type="Pfam" id="PF00196">
    <property type="entry name" value="GerE"/>
    <property type="match status" value="1"/>
</dbReference>
<proteinExistence type="predicted"/>
<sequence length="231" mass="27005">MKSKLRQELIRLRDELSLSDIVYCLDIDNLDNCFKYFAAEHKVLNALYKRRGLYSCDDSGTRLWERQIRHLQQRPAFLQEYFSNRSSWHRPQLNPRCREAQRLFAIQSLLVPCRGASGLAGRFILMAESRQQWQTLEDDPQALLQRLQAWQYQYAQPTAAQVNPLVDYQIISSVSHHILKRLAHGNQRSEIAKEMRLTKRGVDYHIGVLKELLKAKNTAHLVLIGSHNRLL</sequence>